<dbReference type="CDD" id="cd01174">
    <property type="entry name" value="ribokinase"/>
    <property type="match status" value="1"/>
</dbReference>
<dbReference type="GeneID" id="66563174"/>
<organism evidence="14 15">
    <name type="scientific">Dickeya fangzhongdai</name>
    <dbReference type="NCBI Taxonomy" id="1778540"/>
    <lineage>
        <taxon>Bacteria</taxon>
        <taxon>Pseudomonadati</taxon>
        <taxon>Pseudomonadota</taxon>
        <taxon>Gammaproteobacteria</taxon>
        <taxon>Enterobacterales</taxon>
        <taxon>Pectobacteriaceae</taxon>
        <taxon>Dickeya</taxon>
    </lineage>
</organism>
<dbReference type="EC" id="2.7.1.15" evidence="2 12"/>
<dbReference type="Pfam" id="PF00294">
    <property type="entry name" value="PfkB"/>
    <property type="match status" value="1"/>
</dbReference>
<keyword evidence="6 12" id="KW-0547">Nucleotide-binding</keyword>
<evidence type="ECO:0000256" key="3">
    <source>
        <dbReference type="ARBA" id="ARBA00016943"/>
    </source>
</evidence>
<sequence length="337" mass="35412">MKGKVCVFGSFNLDIVSHMQRFPAPGESLIAQHSMMGPGGKGANQAMAAMRAGARVHYIGKVGRDDFGSYARRHLEHSGFDAITLFTCKEKPTGNALIYVAGDDAENMISVYPGANLTVTAVEVARCRPTVAAADILLMQLENNLSAIQRMMDTAREAGTYVIVNPAPWQKVSNAFLRHVDLLTPNSTEVAQLTGVAVSDWDSAQRAAEVLHDKGVAKLLITLGTQGALLSTGDSLARIPVFPAQPKDTTGAGDAFNGALAARLAAGEALAEAALFASAYAAVCVEREGAANAMPLYADALARLQAWPALAIEWLRGGATASDSVIADTENDTAETP</sequence>
<feature type="binding site" evidence="12">
    <location>
        <position position="250"/>
    </location>
    <ligand>
        <name>K(+)</name>
        <dbReference type="ChEBI" id="CHEBI:29103"/>
    </ligand>
</feature>
<evidence type="ECO:0000256" key="9">
    <source>
        <dbReference type="ARBA" id="ARBA00022842"/>
    </source>
</evidence>
<dbReference type="AlphaFoldDB" id="A0A2K8QHG7"/>
<feature type="binding site" evidence="12">
    <location>
        <position position="289"/>
    </location>
    <ligand>
        <name>K(+)</name>
        <dbReference type="ChEBI" id="CHEBI:29103"/>
    </ligand>
</feature>
<evidence type="ECO:0000256" key="10">
    <source>
        <dbReference type="ARBA" id="ARBA00022958"/>
    </source>
</evidence>
<keyword evidence="8 12" id="KW-0067">ATP-binding</keyword>
<feature type="binding site" evidence="12">
    <location>
        <begin position="40"/>
        <end position="44"/>
    </location>
    <ligand>
        <name>substrate</name>
    </ligand>
</feature>
<dbReference type="InterPro" id="IPR002173">
    <property type="entry name" value="Carboh/pur_kinase_PfkB_CS"/>
</dbReference>
<dbReference type="Gene3D" id="3.40.1190.20">
    <property type="match status" value="1"/>
</dbReference>
<feature type="binding site" evidence="12">
    <location>
        <begin position="222"/>
        <end position="227"/>
    </location>
    <ligand>
        <name>ATP</name>
        <dbReference type="ChEBI" id="CHEBI:30616"/>
    </ligand>
</feature>
<proteinExistence type="inferred from homology"/>
<dbReference type="InterPro" id="IPR011877">
    <property type="entry name" value="Ribokinase"/>
</dbReference>
<comment type="catalytic activity">
    <reaction evidence="12">
        <text>D-ribose + ATP = D-ribose 5-phosphate + ADP + H(+)</text>
        <dbReference type="Rhea" id="RHEA:13697"/>
        <dbReference type="ChEBI" id="CHEBI:15378"/>
        <dbReference type="ChEBI" id="CHEBI:30616"/>
        <dbReference type="ChEBI" id="CHEBI:47013"/>
        <dbReference type="ChEBI" id="CHEBI:78346"/>
        <dbReference type="ChEBI" id="CHEBI:456216"/>
        <dbReference type="EC" id="2.7.1.15"/>
    </reaction>
</comment>
<keyword evidence="9 12" id="KW-0460">Magnesium</keyword>
<feature type="binding site" evidence="12">
    <location>
        <position position="284"/>
    </location>
    <ligand>
        <name>K(+)</name>
        <dbReference type="ChEBI" id="CHEBI:29103"/>
    </ligand>
</feature>
<dbReference type="SUPFAM" id="SSF53613">
    <property type="entry name" value="Ribokinase-like"/>
    <property type="match status" value="1"/>
</dbReference>
<evidence type="ECO:0000313" key="15">
    <source>
        <dbReference type="Proteomes" id="UP000231901"/>
    </source>
</evidence>
<dbReference type="PRINTS" id="PR00990">
    <property type="entry name" value="RIBOKINASE"/>
</dbReference>
<dbReference type="GO" id="GO:0019303">
    <property type="term" value="P:D-ribose catabolic process"/>
    <property type="evidence" value="ECO:0007669"/>
    <property type="project" value="UniProtKB-UniRule"/>
</dbReference>
<comment type="activity regulation">
    <text evidence="12">Activated by a monovalent cation that binds near, but not in, the active site. The most likely occupant of the site in vivo is potassium. Ion binding induces a conformational change that may alter substrate affinity.</text>
</comment>
<dbReference type="EMBL" id="CP025003">
    <property type="protein sequence ID" value="ATZ92911.1"/>
    <property type="molecule type" value="Genomic_DNA"/>
</dbReference>
<evidence type="ECO:0000256" key="11">
    <source>
        <dbReference type="ARBA" id="ARBA00023277"/>
    </source>
</evidence>
<comment type="pathway">
    <text evidence="12">Carbohydrate metabolism; D-ribose degradation; D-ribose 5-phosphate from beta-D-ribopyranose: step 2/2.</text>
</comment>
<evidence type="ECO:0000256" key="7">
    <source>
        <dbReference type="ARBA" id="ARBA00022777"/>
    </source>
</evidence>
<keyword evidence="5 12" id="KW-0479">Metal-binding</keyword>
<feature type="binding site" evidence="12">
    <location>
        <begin position="12"/>
        <end position="14"/>
    </location>
    <ligand>
        <name>substrate</name>
    </ligand>
</feature>
<keyword evidence="11 12" id="KW-0119">Carbohydrate metabolism</keyword>
<feature type="binding site" evidence="12">
    <location>
        <begin position="253"/>
        <end position="254"/>
    </location>
    <ligand>
        <name>ATP</name>
        <dbReference type="ChEBI" id="CHEBI:30616"/>
    </ligand>
</feature>
<feature type="binding site" evidence="12">
    <location>
        <position position="248"/>
    </location>
    <ligand>
        <name>K(+)</name>
        <dbReference type="ChEBI" id="CHEBI:29103"/>
    </ligand>
</feature>
<dbReference type="GO" id="GO:0046872">
    <property type="term" value="F:metal ion binding"/>
    <property type="evidence" value="ECO:0007669"/>
    <property type="project" value="UniProtKB-KW"/>
</dbReference>
<evidence type="ECO:0000256" key="5">
    <source>
        <dbReference type="ARBA" id="ARBA00022723"/>
    </source>
</evidence>
<evidence type="ECO:0000313" key="14">
    <source>
        <dbReference type="EMBL" id="ATZ92911.1"/>
    </source>
</evidence>
<feature type="binding site" evidence="12">
    <location>
        <position position="254"/>
    </location>
    <ligand>
        <name>substrate</name>
    </ligand>
</feature>
<dbReference type="InterPro" id="IPR011611">
    <property type="entry name" value="PfkB_dom"/>
</dbReference>
<evidence type="ECO:0000256" key="8">
    <source>
        <dbReference type="ARBA" id="ARBA00022840"/>
    </source>
</evidence>
<evidence type="ECO:0000256" key="4">
    <source>
        <dbReference type="ARBA" id="ARBA00022679"/>
    </source>
</evidence>
<dbReference type="PANTHER" id="PTHR10584:SF166">
    <property type="entry name" value="RIBOKINASE"/>
    <property type="match status" value="1"/>
</dbReference>
<feature type="binding site" evidence="12">
    <location>
        <position position="287"/>
    </location>
    <ligand>
        <name>K(+)</name>
        <dbReference type="ChEBI" id="CHEBI:29103"/>
    </ligand>
</feature>
<comment type="similarity">
    <text evidence="1">Belongs to the carbohydrate kinase pfkB family.</text>
</comment>
<feature type="active site" description="Proton acceptor" evidence="12">
    <location>
        <position position="254"/>
    </location>
</feature>
<dbReference type="InterPro" id="IPR029056">
    <property type="entry name" value="Ribokinase-like"/>
</dbReference>
<dbReference type="UniPathway" id="UPA00916">
    <property type="reaction ID" value="UER00889"/>
</dbReference>
<feature type="binding site" evidence="12">
    <location>
        <position position="142"/>
    </location>
    <ligand>
        <name>substrate</name>
    </ligand>
</feature>
<dbReference type="PANTHER" id="PTHR10584">
    <property type="entry name" value="SUGAR KINASE"/>
    <property type="match status" value="1"/>
</dbReference>
<feature type="binding site" evidence="12">
    <location>
        <position position="186"/>
    </location>
    <ligand>
        <name>ATP</name>
        <dbReference type="ChEBI" id="CHEBI:30616"/>
    </ligand>
</feature>
<name>A0A2K8QHG7_9GAMM</name>
<dbReference type="HAMAP" id="MF_01987">
    <property type="entry name" value="Ribokinase"/>
    <property type="match status" value="1"/>
</dbReference>
<comment type="function">
    <text evidence="12">Catalyzes the phosphorylation of ribose at O-5 in a reaction requiring ATP and magnesium. The resulting D-ribose-5-phosphate can then be used either for sythesis of nucleotides, histidine, and tryptophan, or as a component of the pentose phosphate pathway.</text>
</comment>
<dbReference type="RefSeq" id="WP_100848787.1">
    <property type="nucleotide sequence ID" value="NZ_BMJF01000023.1"/>
</dbReference>
<dbReference type="InterPro" id="IPR002139">
    <property type="entry name" value="Ribo/fructo_kinase"/>
</dbReference>
<evidence type="ECO:0000256" key="6">
    <source>
        <dbReference type="ARBA" id="ARBA00022741"/>
    </source>
</evidence>
<keyword evidence="15" id="KW-1185">Reference proteome</keyword>
<evidence type="ECO:0000256" key="1">
    <source>
        <dbReference type="ARBA" id="ARBA00005380"/>
    </source>
</evidence>
<keyword evidence="7 12" id="KW-0418">Kinase</keyword>
<dbReference type="GO" id="GO:0005829">
    <property type="term" value="C:cytosol"/>
    <property type="evidence" value="ECO:0007669"/>
    <property type="project" value="TreeGrafter"/>
</dbReference>
<evidence type="ECO:0000259" key="13">
    <source>
        <dbReference type="Pfam" id="PF00294"/>
    </source>
</evidence>
<reference evidence="15" key="1">
    <citation type="journal article" date="2018" name="Genome Announc.">
        <title>Complete genome sequence of a Dickeya fangzhongdai type strain causing bleeding canker of pear tree trunks.</title>
        <authorList>
            <person name="Zhao Y."/>
            <person name="Tian Y."/>
            <person name="Li X."/>
            <person name="Hu B."/>
        </authorList>
    </citation>
    <scope>NUCLEOTIDE SEQUENCE [LARGE SCALE GENOMIC DNA]</scope>
    <source>
        <strain evidence="15">DSM 101947</strain>
    </source>
</reference>
<gene>
    <name evidence="12" type="primary">rbsK</name>
    <name evidence="14" type="ORF">CVE23_02305</name>
</gene>
<dbReference type="Proteomes" id="UP000231901">
    <property type="component" value="Chromosome"/>
</dbReference>
<dbReference type="GO" id="GO:0004747">
    <property type="term" value="F:ribokinase activity"/>
    <property type="evidence" value="ECO:0007669"/>
    <property type="project" value="UniProtKB-UniRule"/>
</dbReference>
<comment type="cofactor">
    <cofactor evidence="12">
        <name>Mg(2+)</name>
        <dbReference type="ChEBI" id="CHEBI:18420"/>
    </cofactor>
    <text evidence="12">Requires a divalent cation, most likely magnesium in vivo, as an electrophilic catalyst to aid phosphoryl group transfer. It is the chelate of the metal and the nucleotide that is the actual substrate.</text>
</comment>
<keyword evidence="4 12" id="KW-0808">Transferase</keyword>
<dbReference type="KEGG" id="dfn:CVE23_02305"/>
<dbReference type="PROSITE" id="PS00584">
    <property type="entry name" value="PFKB_KINASES_2"/>
    <property type="match status" value="1"/>
</dbReference>
<protein>
    <recommendedName>
        <fullName evidence="3 12">Ribokinase</fullName>
        <shortName evidence="12">RK</shortName>
        <ecNumber evidence="2 12">2.7.1.15</ecNumber>
    </recommendedName>
</protein>
<comment type="caution">
    <text evidence="12">Lacks conserved residue(s) required for the propagation of feature annotation.</text>
</comment>
<dbReference type="GO" id="GO:0005524">
    <property type="term" value="F:ATP binding"/>
    <property type="evidence" value="ECO:0007669"/>
    <property type="project" value="UniProtKB-UniRule"/>
</dbReference>
<comment type="subcellular location">
    <subcellularLocation>
        <location evidence="12">Cytoplasm</location>
    </subcellularLocation>
</comment>
<comment type="similarity">
    <text evidence="12">Belongs to the carbohydrate kinase PfkB family. Ribokinase subfamily.</text>
</comment>
<keyword evidence="12" id="KW-0963">Cytoplasm</keyword>
<evidence type="ECO:0000256" key="2">
    <source>
        <dbReference type="ARBA" id="ARBA00012035"/>
    </source>
</evidence>
<comment type="subunit">
    <text evidence="12">Homodimer.</text>
</comment>
<keyword evidence="10 12" id="KW-0630">Potassium</keyword>
<accession>A0A2K8QHG7</accession>
<evidence type="ECO:0000256" key="12">
    <source>
        <dbReference type="HAMAP-Rule" id="MF_01987"/>
    </source>
</evidence>
<feature type="domain" description="Carbohydrate kinase PfkB" evidence="13">
    <location>
        <begin position="4"/>
        <end position="295"/>
    </location>
</feature>